<sequence length="308" mass="34107">MVQVNIFEQSLYVAITLANIFFGMELLLAVSTIHLLVNHSQCTRKQKTFNTCFIIAILLTQAFALISHDAIGYYMWLEDRDLPEGPMAYHARSTKSWNTITGVAAIELTNLMSNSLLIYRCYIIWNSNILVIILPVIVYFFANAMAIMTLVESPGSSISSPHKSIQFLVLWIITTTSLNVLLTALISFPILSARRQLLKLNITPPNSHMGVIAILLETALPFPILGILSAILVAKGTGVCVIFVMLWSVYAGIAPLLIIYHAVKRTAHSNEDNETYSAMRFAVPMMEVVTTDSTSARVESLLPTAMPI</sequence>
<proteinExistence type="predicted"/>
<dbReference type="Proteomes" id="UP000054988">
    <property type="component" value="Unassembled WGS sequence"/>
</dbReference>
<feature type="transmembrane region" description="Helical" evidence="1">
    <location>
        <begin position="12"/>
        <end position="37"/>
    </location>
</feature>
<keyword evidence="1" id="KW-1133">Transmembrane helix</keyword>
<name>A0A0W0FDK2_MONRR</name>
<feature type="transmembrane region" description="Helical" evidence="1">
    <location>
        <begin position="239"/>
        <end position="260"/>
    </location>
</feature>
<feature type="transmembrane region" description="Helical" evidence="1">
    <location>
        <begin position="96"/>
        <end position="117"/>
    </location>
</feature>
<evidence type="ECO:0000313" key="2">
    <source>
        <dbReference type="EMBL" id="KTB34447.1"/>
    </source>
</evidence>
<evidence type="ECO:0008006" key="4">
    <source>
        <dbReference type="Google" id="ProtNLM"/>
    </source>
</evidence>
<keyword evidence="1" id="KW-0812">Transmembrane</keyword>
<dbReference type="AlphaFoldDB" id="A0A0W0FDK2"/>
<feature type="transmembrane region" description="Helical" evidence="1">
    <location>
        <begin position="129"/>
        <end position="148"/>
    </location>
</feature>
<keyword evidence="1" id="KW-0472">Membrane</keyword>
<feature type="transmembrane region" description="Helical" evidence="1">
    <location>
        <begin position="49"/>
        <end position="76"/>
    </location>
</feature>
<feature type="transmembrane region" description="Helical" evidence="1">
    <location>
        <begin position="211"/>
        <end position="233"/>
    </location>
</feature>
<reference evidence="2 3" key="1">
    <citation type="submission" date="2015-12" db="EMBL/GenBank/DDBJ databases">
        <title>Draft genome sequence of Moniliophthora roreri, the causal agent of frosty pod rot of cacao.</title>
        <authorList>
            <person name="Aime M.C."/>
            <person name="Diaz-Valderrama J.R."/>
            <person name="Kijpornyongpan T."/>
            <person name="Phillips-Mora W."/>
        </authorList>
    </citation>
    <scope>NUCLEOTIDE SEQUENCE [LARGE SCALE GENOMIC DNA]</scope>
    <source>
        <strain evidence="2 3">MCA 2952</strain>
    </source>
</reference>
<evidence type="ECO:0000313" key="3">
    <source>
        <dbReference type="Proteomes" id="UP000054988"/>
    </source>
</evidence>
<organism evidence="2 3">
    <name type="scientific">Moniliophthora roreri</name>
    <name type="common">Frosty pod rot fungus</name>
    <name type="synonym">Monilia roreri</name>
    <dbReference type="NCBI Taxonomy" id="221103"/>
    <lineage>
        <taxon>Eukaryota</taxon>
        <taxon>Fungi</taxon>
        <taxon>Dikarya</taxon>
        <taxon>Basidiomycota</taxon>
        <taxon>Agaricomycotina</taxon>
        <taxon>Agaricomycetes</taxon>
        <taxon>Agaricomycetidae</taxon>
        <taxon>Agaricales</taxon>
        <taxon>Marasmiineae</taxon>
        <taxon>Marasmiaceae</taxon>
        <taxon>Moniliophthora</taxon>
    </lineage>
</organism>
<protein>
    <recommendedName>
        <fullName evidence="4">G protein-coupled receptor</fullName>
    </recommendedName>
</protein>
<gene>
    <name evidence="2" type="ORF">WG66_12970</name>
</gene>
<dbReference type="EMBL" id="LATX01002076">
    <property type="protein sequence ID" value="KTB34447.1"/>
    <property type="molecule type" value="Genomic_DNA"/>
</dbReference>
<evidence type="ECO:0000256" key="1">
    <source>
        <dbReference type="SAM" id="Phobius"/>
    </source>
</evidence>
<accession>A0A0W0FDK2</accession>
<comment type="caution">
    <text evidence="2">The sequence shown here is derived from an EMBL/GenBank/DDBJ whole genome shotgun (WGS) entry which is preliminary data.</text>
</comment>
<feature type="transmembrane region" description="Helical" evidence="1">
    <location>
        <begin position="168"/>
        <end position="191"/>
    </location>
</feature>
<dbReference type="eggNOG" id="ENOG502SM65">
    <property type="taxonomic scope" value="Eukaryota"/>
</dbReference>